<keyword evidence="1" id="KW-1133">Transmembrane helix</keyword>
<feature type="transmembrane region" description="Helical" evidence="1">
    <location>
        <begin position="20"/>
        <end position="43"/>
    </location>
</feature>
<evidence type="ECO:0000313" key="2">
    <source>
        <dbReference type="EMBL" id="KAJ7005314.1"/>
    </source>
</evidence>
<gene>
    <name evidence="2" type="ORF">NC653_009958</name>
</gene>
<keyword evidence="1" id="KW-0812">Transmembrane</keyword>
<keyword evidence="1" id="KW-0472">Membrane</keyword>
<evidence type="ECO:0000256" key="1">
    <source>
        <dbReference type="SAM" id="Phobius"/>
    </source>
</evidence>
<keyword evidence="3" id="KW-1185">Reference proteome</keyword>
<dbReference type="Proteomes" id="UP001164929">
    <property type="component" value="Chromosome 3"/>
</dbReference>
<organism evidence="2 3">
    <name type="scientific">Populus alba x Populus x berolinensis</name>
    <dbReference type="NCBI Taxonomy" id="444605"/>
    <lineage>
        <taxon>Eukaryota</taxon>
        <taxon>Viridiplantae</taxon>
        <taxon>Streptophyta</taxon>
        <taxon>Embryophyta</taxon>
        <taxon>Tracheophyta</taxon>
        <taxon>Spermatophyta</taxon>
        <taxon>Magnoliopsida</taxon>
        <taxon>eudicotyledons</taxon>
        <taxon>Gunneridae</taxon>
        <taxon>Pentapetalae</taxon>
        <taxon>rosids</taxon>
        <taxon>fabids</taxon>
        <taxon>Malpighiales</taxon>
        <taxon>Salicaceae</taxon>
        <taxon>Saliceae</taxon>
        <taxon>Populus</taxon>
    </lineage>
</organism>
<dbReference type="AlphaFoldDB" id="A0AAD6RAD3"/>
<proteinExistence type="predicted"/>
<comment type="caution">
    <text evidence="2">The sequence shown here is derived from an EMBL/GenBank/DDBJ whole genome shotgun (WGS) entry which is preliminary data.</text>
</comment>
<sequence>MFNYVLVHVDKKMPMLHPYLIDLVIPCFCIVDTATVLTVYQLWSWSAWSYLFLFKKERRISCGMHVCGFEQDFLTGNSAVGNPGLFSSHG</sequence>
<reference evidence="2" key="1">
    <citation type="journal article" date="2023" name="Mol. Ecol. Resour.">
        <title>Chromosome-level genome assembly of a triploid poplar Populus alba 'Berolinensis'.</title>
        <authorList>
            <person name="Chen S."/>
            <person name="Yu Y."/>
            <person name="Wang X."/>
            <person name="Wang S."/>
            <person name="Zhang T."/>
            <person name="Zhou Y."/>
            <person name="He R."/>
            <person name="Meng N."/>
            <person name="Wang Y."/>
            <person name="Liu W."/>
            <person name="Liu Z."/>
            <person name="Liu J."/>
            <person name="Guo Q."/>
            <person name="Huang H."/>
            <person name="Sederoff R.R."/>
            <person name="Wang G."/>
            <person name="Qu G."/>
            <person name="Chen S."/>
        </authorList>
    </citation>
    <scope>NUCLEOTIDE SEQUENCE</scope>
    <source>
        <strain evidence="2">SC-2020</strain>
    </source>
</reference>
<accession>A0AAD6RAD3</accession>
<name>A0AAD6RAD3_9ROSI</name>
<evidence type="ECO:0000313" key="3">
    <source>
        <dbReference type="Proteomes" id="UP001164929"/>
    </source>
</evidence>
<dbReference type="EMBL" id="JAQIZT010000003">
    <property type="protein sequence ID" value="KAJ7005314.1"/>
    <property type="molecule type" value="Genomic_DNA"/>
</dbReference>
<protein>
    <submittedName>
        <fullName evidence="2">Uncharacterized protein</fullName>
    </submittedName>
</protein>